<dbReference type="AlphaFoldDB" id="A0A6P2CCM7"/>
<evidence type="ECO:0000313" key="2">
    <source>
        <dbReference type="EMBL" id="TXG90514.1"/>
    </source>
</evidence>
<gene>
    <name evidence="2" type="ORF">DW322_10135</name>
</gene>
<feature type="transmembrane region" description="Helical" evidence="1">
    <location>
        <begin position="36"/>
        <end position="54"/>
    </location>
</feature>
<keyword evidence="1" id="KW-0812">Transmembrane</keyword>
<sequence>MVAVRREVSPKLAIVAVLVVMVVAVGFVLADRWRRGAFVLGVAVVIAGVLRLVLSDEAAGILQVRSKPFDVGALLAVGGAIVFLAVSIDPLGTD</sequence>
<dbReference type="EMBL" id="QRCM01000001">
    <property type="protein sequence ID" value="TXG90514.1"/>
    <property type="molecule type" value="Genomic_DNA"/>
</dbReference>
<accession>A0A6P2CCM7</accession>
<evidence type="ECO:0000313" key="3">
    <source>
        <dbReference type="Proteomes" id="UP000471120"/>
    </source>
</evidence>
<dbReference type="InterPro" id="IPR021385">
    <property type="entry name" value="DUF3017"/>
</dbReference>
<keyword evidence="1" id="KW-0472">Membrane</keyword>
<dbReference type="Proteomes" id="UP000471120">
    <property type="component" value="Unassembled WGS sequence"/>
</dbReference>
<feature type="transmembrane region" description="Helical" evidence="1">
    <location>
        <begin position="69"/>
        <end position="88"/>
    </location>
</feature>
<comment type="caution">
    <text evidence="2">The sequence shown here is derived from an EMBL/GenBank/DDBJ whole genome shotgun (WGS) entry which is preliminary data.</text>
</comment>
<dbReference type="RefSeq" id="WP_010839293.1">
    <property type="nucleotide sequence ID" value="NZ_QRCM01000001.1"/>
</dbReference>
<keyword evidence="1" id="KW-1133">Transmembrane helix</keyword>
<organism evidence="2 3">
    <name type="scientific">Rhodococcus rhodnii</name>
    <dbReference type="NCBI Taxonomy" id="38312"/>
    <lineage>
        <taxon>Bacteria</taxon>
        <taxon>Bacillati</taxon>
        <taxon>Actinomycetota</taxon>
        <taxon>Actinomycetes</taxon>
        <taxon>Mycobacteriales</taxon>
        <taxon>Nocardiaceae</taxon>
        <taxon>Rhodococcus</taxon>
    </lineage>
</organism>
<reference evidence="2 3" key="1">
    <citation type="submission" date="2018-07" db="EMBL/GenBank/DDBJ databases">
        <title>Genome sequence of Rhodococcus rhodnii ATCC 35071 from Rhodnius prolixus.</title>
        <authorList>
            <person name="Patel V."/>
            <person name="Vogel K.J."/>
        </authorList>
    </citation>
    <scope>NUCLEOTIDE SEQUENCE [LARGE SCALE GENOMIC DNA]</scope>
    <source>
        <strain evidence="2 3">ATCC 35071</strain>
    </source>
</reference>
<proteinExistence type="predicted"/>
<name>A0A6P2CCM7_9NOCA</name>
<evidence type="ECO:0000256" key="1">
    <source>
        <dbReference type="SAM" id="Phobius"/>
    </source>
</evidence>
<dbReference type="Pfam" id="PF11222">
    <property type="entry name" value="DUF3017"/>
    <property type="match status" value="1"/>
</dbReference>
<feature type="transmembrane region" description="Helical" evidence="1">
    <location>
        <begin position="12"/>
        <end position="30"/>
    </location>
</feature>
<protein>
    <submittedName>
        <fullName evidence="2">DUF3017 domain-containing protein</fullName>
    </submittedName>
</protein>